<name>A0A554XFC4_9BURK</name>
<organism evidence="1 2">
    <name type="scientific">Tepidimonas charontis</name>
    <dbReference type="NCBI Taxonomy" id="2267262"/>
    <lineage>
        <taxon>Bacteria</taxon>
        <taxon>Pseudomonadati</taxon>
        <taxon>Pseudomonadota</taxon>
        <taxon>Betaproteobacteria</taxon>
        <taxon>Burkholderiales</taxon>
        <taxon>Tepidimonas</taxon>
    </lineage>
</organism>
<dbReference type="EMBL" id="VJON01000017">
    <property type="protein sequence ID" value="TSE34537.1"/>
    <property type="molecule type" value="Genomic_DNA"/>
</dbReference>
<dbReference type="PANTHER" id="PTHR30164">
    <property type="entry name" value="MTFA PEPTIDASE"/>
    <property type="match status" value="1"/>
</dbReference>
<dbReference type="InterPro" id="IPR024079">
    <property type="entry name" value="MetalloPept_cat_dom_sf"/>
</dbReference>
<gene>
    <name evidence="1" type="primary">mtfA</name>
    <name evidence="1" type="ORF">Tchar_01307</name>
</gene>
<dbReference type="CDD" id="cd20169">
    <property type="entry name" value="Peptidase_M90_mtfA"/>
    <property type="match status" value="1"/>
</dbReference>
<dbReference type="InterPro" id="IPR010384">
    <property type="entry name" value="MtfA_fam"/>
</dbReference>
<dbReference type="InterPro" id="IPR042252">
    <property type="entry name" value="MtfA_N"/>
</dbReference>
<dbReference type="PANTHER" id="PTHR30164:SF2">
    <property type="entry name" value="PROTEIN MTFA"/>
    <property type="match status" value="1"/>
</dbReference>
<dbReference type="GO" id="GO:0004177">
    <property type="term" value="F:aminopeptidase activity"/>
    <property type="evidence" value="ECO:0007669"/>
    <property type="project" value="TreeGrafter"/>
</dbReference>
<proteinExistence type="predicted"/>
<dbReference type="AlphaFoldDB" id="A0A554XFC4"/>
<dbReference type="SUPFAM" id="SSF55486">
    <property type="entry name" value="Metalloproteases ('zincins'), catalytic domain"/>
    <property type="match status" value="1"/>
</dbReference>
<dbReference type="GO" id="GO:0008237">
    <property type="term" value="F:metallopeptidase activity"/>
    <property type="evidence" value="ECO:0007669"/>
    <property type="project" value="InterPro"/>
</dbReference>
<dbReference type="Gene3D" id="3.40.390.10">
    <property type="entry name" value="Collagenase (Catalytic Domain)"/>
    <property type="match status" value="1"/>
</dbReference>
<comment type="caution">
    <text evidence="1">The sequence shown here is derived from an EMBL/GenBank/DDBJ whole genome shotgun (WGS) entry which is preliminary data.</text>
</comment>
<sequence length="300" mass="33190">MVTTPRLGLLGHWWRLLQRWGRRWRAARGDPTAIPDGLWEHVRQALPWLPAMEPSEELRLRALCAAFLMRKQFSGAHGLRVNDHMALLVAIQACLPLRHRGLSALAWYDDFVGIVLHPADVIAPRRLRDEAGVIHEYDEELAGEAMQGGPILLSWPRVLGHTAHGGVTAPSGAEAVGHNLVIHEFAHAIDMHGKALGQAPDGCPLLPADMLRPDPTAARLRWRAVLHAALDEHRRRVALHERFGAPAPWLDAYGATSPAEFFAVACEAYSVDRARLAVEHPDLTAQLDAFFAHPQRSASQ</sequence>
<dbReference type="GO" id="GO:0005829">
    <property type="term" value="C:cytosol"/>
    <property type="evidence" value="ECO:0007669"/>
    <property type="project" value="TreeGrafter"/>
</dbReference>
<keyword evidence="2" id="KW-1185">Reference proteome</keyword>
<evidence type="ECO:0000313" key="2">
    <source>
        <dbReference type="Proteomes" id="UP000318294"/>
    </source>
</evidence>
<reference evidence="1 2" key="1">
    <citation type="submission" date="2019-07" db="EMBL/GenBank/DDBJ databases">
        <title>Tepidimonas charontis SPSP-6 draft genome.</title>
        <authorList>
            <person name="Da Costa M.S."/>
            <person name="Froufe H.J.C."/>
            <person name="Egas C."/>
            <person name="Albuquerque L."/>
        </authorList>
    </citation>
    <scope>NUCLEOTIDE SEQUENCE [LARGE SCALE GENOMIC DNA]</scope>
    <source>
        <strain evidence="1 2">SPSP-6</strain>
    </source>
</reference>
<dbReference type="Pfam" id="PF06167">
    <property type="entry name" value="Peptidase_M90"/>
    <property type="match status" value="1"/>
</dbReference>
<dbReference type="Proteomes" id="UP000318294">
    <property type="component" value="Unassembled WGS sequence"/>
</dbReference>
<protein>
    <submittedName>
        <fullName evidence="1">Protein MtfA</fullName>
    </submittedName>
</protein>
<evidence type="ECO:0000313" key="1">
    <source>
        <dbReference type="EMBL" id="TSE34537.1"/>
    </source>
</evidence>
<accession>A0A554XFC4</accession>
<dbReference type="Gene3D" id="1.10.472.150">
    <property type="entry name" value="Glucose-regulated metallo-peptidase M90, N-terminal domain"/>
    <property type="match status" value="1"/>
</dbReference>